<evidence type="ECO:0000313" key="3">
    <source>
        <dbReference type="Proteomes" id="UP000236286"/>
    </source>
</evidence>
<dbReference type="Proteomes" id="UP000236286">
    <property type="component" value="Unassembled WGS sequence"/>
</dbReference>
<evidence type="ECO:0008006" key="4">
    <source>
        <dbReference type="Google" id="ProtNLM"/>
    </source>
</evidence>
<sequence length="147" mass="15717">MGMSFSAGDLLQVPDGLRRVARDLQRDVAVLVIESPARALLIEKLKTQLAVFRQARFGRSSETIDRDVAALRQLLNERICRHAGAGRAVDAGDPPVRLLDPGRGGTKTRRLWTAMYDERPFGSTASASDASAAAIAKASGRTDDAGG</sequence>
<dbReference type="EMBL" id="PDZR01000027">
    <property type="protein sequence ID" value="PNG24630.1"/>
    <property type="molecule type" value="Genomic_DNA"/>
</dbReference>
<feature type="region of interest" description="Disordered" evidence="1">
    <location>
        <begin position="123"/>
        <end position="147"/>
    </location>
</feature>
<evidence type="ECO:0000256" key="1">
    <source>
        <dbReference type="SAM" id="MobiDB-lite"/>
    </source>
</evidence>
<dbReference type="AlphaFoldDB" id="A0A2J7TCY2"/>
<protein>
    <recommendedName>
        <fullName evidence="4">Transposase TnpC homeodomain domain-containing protein</fullName>
    </recommendedName>
</protein>
<proteinExistence type="predicted"/>
<gene>
    <name evidence="2" type="ORF">CR492_17485</name>
</gene>
<reference evidence="2 3" key="1">
    <citation type="submission" date="2017-10" db="EMBL/GenBank/DDBJ databases">
        <title>Genome announcement of Methylocella silvestris TVC from permafrost.</title>
        <authorList>
            <person name="Wang J."/>
            <person name="Geng K."/>
            <person name="Ul-Haque F."/>
            <person name="Crombie A.T."/>
            <person name="Street L.E."/>
            <person name="Wookey P.A."/>
            <person name="Murrell J.C."/>
            <person name="Pratscher J."/>
        </authorList>
    </citation>
    <scope>NUCLEOTIDE SEQUENCE [LARGE SCALE GENOMIC DNA]</scope>
    <source>
        <strain evidence="2 3">TVC</strain>
    </source>
</reference>
<name>A0A2J7TCY2_METSI</name>
<feature type="compositionally biased region" description="Low complexity" evidence="1">
    <location>
        <begin position="123"/>
        <end position="139"/>
    </location>
</feature>
<accession>A0A2J7TCY2</accession>
<evidence type="ECO:0000313" key="2">
    <source>
        <dbReference type="EMBL" id="PNG24630.1"/>
    </source>
</evidence>
<organism evidence="2 3">
    <name type="scientific">Methylocella silvestris</name>
    <dbReference type="NCBI Taxonomy" id="199596"/>
    <lineage>
        <taxon>Bacteria</taxon>
        <taxon>Pseudomonadati</taxon>
        <taxon>Pseudomonadota</taxon>
        <taxon>Alphaproteobacteria</taxon>
        <taxon>Hyphomicrobiales</taxon>
        <taxon>Beijerinckiaceae</taxon>
        <taxon>Methylocella</taxon>
    </lineage>
</organism>
<comment type="caution">
    <text evidence="2">The sequence shown here is derived from an EMBL/GenBank/DDBJ whole genome shotgun (WGS) entry which is preliminary data.</text>
</comment>